<organism evidence="1 2">
    <name type="scientific">Methylococcus geothermalis</name>
    <dbReference type="NCBI Taxonomy" id="2681310"/>
    <lineage>
        <taxon>Bacteria</taxon>
        <taxon>Pseudomonadati</taxon>
        <taxon>Pseudomonadota</taxon>
        <taxon>Gammaproteobacteria</taxon>
        <taxon>Methylococcales</taxon>
        <taxon>Methylococcaceae</taxon>
        <taxon>Methylococcus</taxon>
    </lineage>
</organism>
<dbReference type="Proteomes" id="UP000503004">
    <property type="component" value="Chromosome"/>
</dbReference>
<dbReference type="Pfam" id="PF10055">
    <property type="entry name" value="DUF2292"/>
    <property type="match status" value="1"/>
</dbReference>
<name>A0A858Q6V7_9GAMM</name>
<proteinExistence type="predicted"/>
<keyword evidence="2" id="KW-1185">Reference proteome</keyword>
<dbReference type="KEGG" id="metu:GNH96_05375"/>
<evidence type="ECO:0000313" key="2">
    <source>
        <dbReference type="Proteomes" id="UP000503004"/>
    </source>
</evidence>
<accession>A0A858Q6V7</accession>
<dbReference type="EMBL" id="CP046565">
    <property type="protein sequence ID" value="QJD29446.1"/>
    <property type="molecule type" value="Genomic_DNA"/>
</dbReference>
<gene>
    <name evidence="1" type="ORF">GNH96_05375</name>
</gene>
<sequence length="61" mass="6770">MTQHSQKTPPSELASATPEIQAARIIEALTGIRFGSVEITVHEGRIVQIERREKFRPQAAS</sequence>
<evidence type="ECO:0000313" key="1">
    <source>
        <dbReference type="EMBL" id="QJD29446.1"/>
    </source>
</evidence>
<dbReference type="InterPro" id="IPR018743">
    <property type="entry name" value="DUF2292"/>
</dbReference>
<protein>
    <submittedName>
        <fullName evidence="1">DUF2292 domain-containing protein</fullName>
    </submittedName>
</protein>
<dbReference type="RefSeq" id="WP_169602730.1">
    <property type="nucleotide sequence ID" value="NZ_CP046565.1"/>
</dbReference>
<reference evidence="2" key="1">
    <citation type="submission" date="2019-12" db="EMBL/GenBank/DDBJ databases">
        <authorList>
            <person name="Awala S.I."/>
            <person name="Rhee S.K."/>
        </authorList>
    </citation>
    <scope>NUCLEOTIDE SEQUENCE [LARGE SCALE GENOMIC DNA]</scope>
    <source>
        <strain evidence="2">IM1</strain>
    </source>
</reference>
<dbReference type="AlphaFoldDB" id="A0A858Q6V7"/>